<dbReference type="AlphaFoldDB" id="A0A0A9HFK0"/>
<reference evidence="1" key="1">
    <citation type="submission" date="2014-09" db="EMBL/GenBank/DDBJ databases">
        <authorList>
            <person name="Magalhaes I.L.F."/>
            <person name="Oliveira U."/>
            <person name="Santos F.R."/>
            <person name="Vidigal T.H.D.A."/>
            <person name="Brescovit A.D."/>
            <person name="Santos A.J."/>
        </authorList>
    </citation>
    <scope>NUCLEOTIDE SEQUENCE</scope>
    <source>
        <tissue evidence="1">Shoot tissue taken approximately 20 cm above the soil surface</tissue>
    </source>
</reference>
<dbReference type="EMBL" id="GBRH01163312">
    <property type="protein sequence ID" value="JAE34584.1"/>
    <property type="molecule type" value="Transcribed_RNA"/>
</dbReference>
<reference evidence="1" key="2">
    <citation type="journal article" date="2015" name="Data Brief">
        <title>Shoot transcriptome of the giant reed, Arundo donax.</title>
        <authorList>
            <person name="Barrero R.A."/>
            <person name="Guerrero F.D."/>
            <person name="Moolhuijzen P."/>
            <person name="Goolsby J.A."/>
            <person name="Tidwell J."/>
            <person name="Bellgard S.E."/>
            <person name="Bellgard M.I."/>
        </authorList>
    </citation>
    <scope>NUCLEOTIDE SEQUENCE</scope>
    <source>
        <tissue evidence="1">Shoot tissue taken approximately 20 cm above the soil surface</tissue>
    </source>
</reference>
<sequence>MSKDKSEDVLILYPGVNIDSSMLFHKTKIMLISLVSKDKDKYNMVEGGR</sequence>
<organism evidence="1">
    <name type="scientific">Arundo donax</name>
    <name type="common">Giant reed</name>
    <name type="synonym">Donax arundinaceus</name>
    <dbReference type="NCBI Taxonomy" id="35708"/>
    <lineage>
        <taxon>Eukaryota</taxon>
        <taxon>Viridiplantae</taxon>
        <taxon>Streptophyta</taxon>
        <taxon>Embryophyta</taxon>
        <taxon>Tracheophyta</taxon>
        <taxon>Spermatophyta</taxon>
        <taxon>Magnoliopsida</taxon>
        <taxon>Liliopsida</taxon>
        <taxon>Poales</taxon>
        <taxon>Poaceae</taxon>
        <taxon>PACMAD clade</taxon>
        <taxon>Arundinoideae</taxon>
        <taxon>Arundineae</taxon>
        <taxon>Arundo</taxon>
    </lineage>
</organism>
<name>A0A0A9HFK0_ARUDO</name>
<accession>A0A0A9HFK0</accession>
<proteinExistence type="predicted"/>
<evidence type="ECO:0000313" key="1">
    <source>
        <dbReference type="EMBL" id="JAE34584.1"/>
    </source>
</evidence>
<protein>
    <submittedName>
        <fullName evidence="1">Uncharacterized protein</fullName>
    </submittedName>
</protein>